<reference evidence="2 3" key="2">
    <citation type="submission" date="2015-05" db="EMBL/GenBank/DDBJ databases">
        <title>Distinctive expansion of gene families associated with plant cell wall degradation and secondary metabolism in the genomes of grapevine trunk pathogens.</title>
        <authorList>
            <person name="Lawrence D.P."/>
            <person name="Travadon R."/>
            <person name="Rolshausen P.E."/>
            <person name="Baumgartner K."/>
        </authorList>
    </citation>
    <scope>NUCLEOTIDE SEQUENCE [LARGE SCALE GENOMIC DNA]</scope>
    <source>
        <strain evidence="2">DS831</strain>
    </source>
</reference>
<feature type="region of interest" description="Disordered" evidence="1">
    <location>
        <begin position="34"/>
        <end position="81"/>
    </location>
</feature>
<dbReference type="Proteomes" id="UP000034182">
    <property type="component" value="Unassembled WGS sequence"/>
</dbReference>
<gene>
    <name evidence="2" type="ORF">UCDDS831_g02219</name>
</gene>
<comment type="caution">
    <text evidence="2">The sequence shown here is derived from an EMBL/GenBank/DDBJ whole genome shotgun (WGS) entry which is preliminary data.</text>
</comment>
<name>A0A0G2ERL4_9PEZI</name>
<accession>A0A0G2ERL4</accession>
<evidence type="ECO:0000313" key="2">
    <source>
        <dbReference type="EMBL" id="KKY24879.1"/>
    </source>
</evidence>
<reference evidence="2 3" key="1">
    <citation type="submission" date="2015-03" db="EMBL/GenBank/DDBJ databases">
        <authorList>
            <person name="Morales-Cruz A."/>
            <person name="Amrine K.C."/>
            <person name="Cantu D."/>
        </authorList>
    </citation>
    <scope>NUCLEOTIDE SEQUENCE [LARGE SCALE GENOMIC DNA]</scope>
    <source>
        <strain evidence="2">DS831</strain>
    </source>
</reference>
<sequence length="328" mass="35876">MPGVLQIACQVSMWAKDGNLENGVGTDDGIIRFTGPPPWKTAPCKDKVTPNGPPKTENDLAPQDASKTDNDTTPTQAPAGTSKVLILRLAGPGHDNDEFFRHSTQRLSGFLQRNANVDTAFTAGEALMHINNSGLKAIIVADNALTIRDQDTHGYIPAGSIIMEKIKQFIAKGGNVVFAGDFNSGHLANFAPFWNTHFGRAWTWQAYHRAVIEYQPEAIEYFPPNNFLKKKYNAKCHFLGNVDPTETLYRNPAGAGRSPVKDLTAVAYCKLGKGHFGWVGDVNKELATDDCVFAMCGFSDLHPELDTWYPDTSMSVSFGADGFKATYE</sequence>
<evidence type="ECO:0000256" key="1">
    <source>
        <dbReference type="SAM" id="MobiDB-lite"/>
    </source>
</evidence>
<protein>
    <submittedName>
        <fullName evidence="2">Putative transcription factor</fullName>
    </submittedName>
</protein>
<evidence type="ECO:0000313" key="3">
    <source>
        <dbReference type="Proteomes" id="UP000034182"/>
    </source>
</evidence>
<proteinExistence type="predicted"/>
<dbReference type="AlphaFoldDB" id="A0A0G2ERL4"/>
<dbReference type="EMBL" id="LAQI01000055">
    <property type="protein sequence ID" value="KKY24879.1"/>
    <property type="molecule type" value="Genomic_DNA"/>
</dbReference>
<organism evidence="2 3">
    <name type="scientific">Diplodia seriata</name>
    <dbReference type="NCBI Taxonomy" id="420778"/>
    <lineage>
        <taxon>Eukaryota</taxon>
        <taxon>Fungi</taxon>
        <taxon>Dikarya</taxon>
        <taxon>Ascomycota</taxon>
        <taxon>Pezizomycotina</taxon>
        <taxon>Dothideomycetes</taxon>
        <taxon>Dothideomycetes incertae sedis</taxon>
        <taxon>Botryosphaeriales</taxon>
        <taxon>Botryosphaeriaceae</taxon>
        <taxon>Diplodia</taxon>
    </lineage>
</organism>